<dbReference type="AlphaFoldDB" id="A0AAE1D2L7"/>
<keyword evidence="3" id="KW-1185">Reference proteome</keyword>
<gene>
    <name evidence="2" type="ORF">RRG08_006283</name>
</gene>
<proteinExistence type="predicted"/>
<name>A0AAE1D2L7_9GAST</name>
<sequence>MEFANKYYFVKESDKKDEGAKTLKEETAPKYLGFFEKYIREEGTGFICGSKITLGDIVVFDICTGFLKPFIDDSLSSFPLVQALVKMVESNARIKQYLATKKSS</sequence>
<dbReference type="PANTHER" id="PTHR11571">
    <property type="entry name" value="GLUTATHIONE S-TRANSFERASE"/>
    <property type="match status" value="1"/>
</dbReference>
<accession>A0AAE1D2L7</accession>
<dbReference type="GO" id="GO:0004364">
    <property type="term" value="F:glutathione transferase activity"/>
    <property type="evidence" value="ECO:0007669"/>
    <property type="project" value="TreeGrafter"/>
</dbReference>
<dbReference type="InterPro" id="IPR010987">
    <property type="entry name" value="Glutathione-S-Trfase_C-like"/>
</dbReference>
<dbReference type="PROSITE" id="PS50405">
    <property type="entry name" value="GST_CTER"/>
    <property type="match status" value="1"/>
</dbReference>
<dbReference type="InterPro" id="IPR050213">
    <property type="entry name" value="GST_superfamily"/>
</dbReference>
<feature type="domain" description="GST C-terminal" evidence="1">
    <location>
        <begin position="1"/>
        <end position="104"/>
    </location>
</feature>
<comment type="caution">
    <text evidence="2">The sequence shown here is derived from an EMBL/GenBank/DDBJ whole genome shotgun (WGS) entry which is preliminary data.</text>
</comment>
<dbReference type="InterPro" id="IPR004046">
    <property type="entry name" value="GST_C"/>
</dbReference>
<dbReference type="CDD" id="cd03192">
    <property type="entry name" value="GST_C_Sigma_like"/>
    <property type="match status" value="1"/>
</dbReference>
<dbReference type="Gene3D" id="1.20.1050.10">
    <property type="match status" value="1"/>
</dbReference>
<evidence type="ECO:0000313" key="2">
    <source>
        <dbReference type="EMBL" id="KAK3753898.1"/>
    </source>
</evidence>
<dbReference type="GO" id="GO:0006749">
    <property type="term" value="P:glutathione metabolic process"/>
    <property type="evidence" value="ECO:0007669"/>
    <property type="project" value="TreeGrafter"/>
</dbReference>
<dbReference type="InterPro" id="IPR036282">
    <property type="entry name" value="Glutathione-S-Trfase_C_sf"/>
</dbReference>
<dbReference type="Pfam" id="PF14497">
    <property type="entry name" value="GST_C_3"/>
    <property type="match status" value="1"/>
</dbReference>
<organism evidence="2 3">
    <name type="scientific">Elysia crispata</name>
    <name type="common">lettuce slug</name>
    <dbReference type="NCBI Taxonomy" id="231223"/>
    <lineage>
        <taxon>Eukaryota</taxon>
        <taxon>Metazoa</taxon>
        <taxon>Spiralia</taxon>
        <taxon>Lophotrochozoa</taxon>
        <taxon>Mollusca</taxon>
        <taxon>Gastropoda</taxon>
        <taxon>Heterobranchia</taxon>
        <taxon>Euthyneura</taxon>
        <taxon>Panpulmonata</taxon>
        <taxon>Sacoglossa</taxon>
        <taxon>Placobranchoidea</taxon>
        <taxon>Plakobranchidae</taxon>
        <taxon>Elysia</taxon>
    </lineage>
</organism>
<reference evidence="2" key="1">
    <citation type="journal article" date="2023" name="G3 (Bethesda)">
        <title>A reference genome for the long-term kleptoplast-retaining sea slug Elysia crispata morphotype clarki.</title>
        <authorList>
            <person name="Eastman K.E."/>
            <person name="Pendleton A.L."/>
            <person name="Shaikh M.A."/>
            <person name="Suttiyut T."/>
            <person name="Ogas R."/>
            <person name="Tomko P."/>
            <person name="Gavelis G."/>
            <person name="Widhalm J.R."/>
            <person name="Wisecaver J.H."/>
        </authorList>
    </citation>
    <scope>NUCLEOTIDE SEQUENCE</scope>
    <source>
        <strain evidence="2">ECLA1</strain>
    </source>
</reference>
<protein>
    <recommendedName>
        <fullName evidence="1">GST C-terminal domain-containing protein</fullName>
    </recommendedName>
</protein>
<dbReference type="SUPFAM" id="SSF47616">
    <property type="entry name" value="GST C-terminal domain-like"/>
    <property type="match status" value="1"/>
</dbReference>
<dbReference type="Proteomes" id="UP001283361">
    <property type="component" value="Unassembled WGS sequence"/>
</dbReference>
<dbReference type="EMBL" id="JAWDGP010005687">
    <property type="protein sequence ID" value="KAK3753898.1"/>
    <property type="molecule type" value="Genomic_DNA"/>
</dbReference>
<evidence type="ECO:0000313" key="3">
    <source>
        <dbReference type="Proteomes" id="UP001283361"/>
    </source>
</evidence>
<evidence type="ECO:0000259" key="1">
    <source>
        <dbReference type="PROSITE" id="PS50405"/>
    </source>
</evidence>